<protein>
    <submittedName>
        <fullName evidence="1">NIPSNAP family protein</fullName>
    </submittedName>
</protein>
<organism evidence="1 2">
    <name type="scientific">Rouxiella aceris</name>
    <dbReference type="NCBI Taxonomy" id="2703884"/>
    <lineage>
        <taxon>Bacteria</taxon>
        <taxon>Pseudomonadati</taxon>
        <taxon>Pseudomonadota</taxon>
        <taxon>Gammaproteobacteria</taxon>
        <taxon>Enterobacterales</taxon>
        <taxon>Yersiniaceae</taxon>
        <taxon>Rouxiella</taxon>
    </lineage>
</organism>
<dbReference type="RefSeq" id="WP_169404946.1">
    <property type="nucleotide sequence ID" value="NZ_JAADJU010000012.1"/>
</dbReference>
<dbReference type="InterPro" id="IPR011008">
    <property type="entry name" value="Dimeric_a/b-barrel"/>
</dbReference>
<evidence type="ECO:0000313" key="1">
    <source>
        <dbReference type="EMBL" id="NMP29131.1"/>
    </source>
</evidence>
<proteinExistence type="predicted"/>
<dbReference type="EMBL" id="JAADJU010000012">
    <property type="protein sequence ID" value="NMP29131.1"/>
    <property type="molecule type" value="Genomic_DNA"/>
</dbReference>
<sequence length="110" mass="12551">MKIIEILQYTLNKGTGEEFHKVMEEVSVPLHLAYGLDVVSFGKSLHDPDSYFLIRAFDSLTDLENSQEKFYKSAEWIQGPRADIIERIQHSLKTVIELPIAAVEQLRTCG</sequence>
<dbReference type="Gene3D" id="3.30.70.100">
    <property type="match status" value="1"/>
</dbReference>
<reference evidence="1 2" key="1">
    <citation type="submission" date="2020-01" db="EMBL/GenBank/DDBJ databases">
        <authorList>
            <person name="Lee S.D."/>
        </authorList>
    </citation>
    <scope>NUCLEOTIDE SEQUENCE [LARGE SCALE GENOMIC DNA]</scope>
    <source>
        <strain evidence="1 2">SAP-1</strain>
    </source>
</reference>
<accession>A0A848MQ15</accession>
<dbReference type="Proteomes" id="UP000585363">
    <property type="component" value="Unassembled WGS sequence"/>
</dbReference>
<evidence type="ECO:0000313" key="2">
    <source>
        <dbReference type="Proteomes" id="UP000585363"/>
    </source>
</evidence>
<comment type="caution">
    <text evidence="1">The sequence shown here is derived from an EMBL/GenBank/DDBJ whole genome shotgun (WGS) entry which is preliminary data.</text>
</comment>
<reference evidence="1 2" key="2">
    <citation type="submission" date="2020-06" db="EMBL/GenBank/DDBJ databases">
        <title>Polyphasic characterization of a Rahnella strain isolated from tree sap.</title>
        <authorList>
            <person name="Kim I.S."/>
        </authorList>
    </citation>
    <scope>NUCLEOTIDE SEQUENCE [LARGE SCALE GENOMIC DNA]</scope>
    <source>
        <strain evidence="1 2">SAP-1</strain>
    </source>
</reference>
<name>A0A848MQ15_9GAMM</name>
<gene>
    <name evidence="1" type="ORF">GW590_19965</name>
</gene>
<dbReference type="AlphaFoldDB" id="A0A848MQ15"/>
<keyword evidence="2" id="KW-1185">Reference proteome</keyword>
<dbReference type="SUPFAM" id="SSF54909">
    <property type="entry name" value="Dimeric alpha+beta barrel"/>
    <property type="match status" value="1"/>
</dbReference>